<feature type="region of interest" description="Disordered" evidence="1">
    <location>
        <begin position="1"/>
        <end position="38"/>
    </location>
</feature>
<keyword evidence="3" id="KW-1185">Reference proteome</keyword>
<reference evidence="2" key="1">
    <citation type="submission" date="2022-08" db="EMBL/GenBank/DDBJ databases">
        <authorList>
            <consortium name="DOE Joint Genome Institute"/>
            <person name="Min B."/>
            <person name="Riley R."/>
            <person name="Sierra-Patev S."/>
            <person name="Naranjo-Ortiz M."/>
            <person name="Looney B."/>
            <person name="Konkel Z."/>
            <person name="Slot J.C."/>
            <person name="Sakamoto Y."/>
            <person name="Steenwyk J.L."/>
            <person name="Rokas A."/>
            <person name="Carro J."/>
            <person name="Camarero S."/>
            <person name="Ferreira P."/>
            <person name="Molpeceres G."/>
            <person name="Ruiz-Duenas F.J."/>
            <person name="Serrano A."/>
            <person name="Henrissat B."/>
            <person name="Drula E."/>
            <person name="Hughes K.W."/>
            <person name="Mata J.L."/>
            <person name="Ishikawa N.K."/>
            <person name="Vargas-Isla R."/>
            <person name="Ushijima S."/>
            <person name="Smith C.A."/>
            <person name="Ahrendt S."/>
            <person name="Andreopoulos W."/>
            <person name="He G."/>
            <person name="Labutti K."/>
            <person name="Lipzen A."/>
            <person name="Ng V."/>
            <person name="Sandor L."/>
            <person name="Barry K."/>
            <person name="Martinez A.T."/>
            <person name="Xiao Y."/>
            <person name="Gibbons J.G."/>
            <person name="Terashima K."/>
            <person name="Hibbett D.S."/>
            <person name="Grigoriev I.V."/>
        </authorList>
    </citation>
    <scope>NUCLEOTIDE SEQUENCE</scope>
    <source>
        <strain evidence="2">TFB9207</strain>
    </source>
</reference>
<dbReference type="Proteomes" id="UP001163846">
    <property type="component" value="Unassembled WGS sequence"/>
</dbReference>
<comment type="caution">
    <text evidence="2">The sequence shown here is derived from an EMBL/GenBank/DDBJ whole genome shotgun (WGS) entry which is preliminary data.</text>
</comment>
<protein>
    <submittedName>
        <fullName evidence="2">Uncharacterized protein</fullName>
    </submittedName>
</protein>
<feature type="region of interest" description="Disordered" evidence="1">
    <location>
        <begin position="112"/>
        <end position="131"/>
    </location>
</feature>
<feature type="region of interest" description="Disordered" evidence="1">
    <location>
        <begin position="77"/>
        <end position="101"/>
    </location>
</feature>
<organism evidence="2 3">
    <name type="scientific">Lentinula raphanica</name>
    <dbReference type="NCBI Taxonomy" id="153919"/>
    <lineage>
        <taxon>Eukaryota</taxon>
        <taxon>Fungi</taxon>
        <taxon>Dikarya</taxon>
        <taxon>Basidiomycota</taxon>
        <taxon>Agaricomycotina</taxon>
        <taxon>Agaricomycetes</taxon>
        <taxon>Agaricomycetidae</taxon>
        <taxon>Agaricales</taxon>
        <taxon>Marasmiineae</taxon>
        <taxon>Omphalotaceae</taxon>
        <taxon>Lentinula</taxon>
    </lineage>
</organism>
<dbReference type="EMBL" id="MU808150">
    <property type="protein sequence ID" value="KAJ3830842.1"/>
    <property type="molecule type" value="Genomic_DNA"/>
</dbReference>
<dbReference type="AlphaFoldDB" id="A0AA38NUI8"/>
<sequence>MKSLPPLHPQLQQPTKNSRGTQKEKFEPNSYEGTGTGTGIFLSHVFVPPLPRDSTFAHYLKPHPRALSRITRSSTPSILFEDSPTPSSSRTYSKSNSISEPRHKYHTLLSSVSTHVQPRPSLSSSSKAPTKYTSLEDALNASTTHNVADDYFETDIRSPLPSIPLPPQASVLILQKPVAPKQKPEAKRSSPPRTTVPHQGSISTLSASVAPKQKPETKRSSPPRTTVPPQDSISTLLTPVAPKQKPATKSAPKKYTPGDILSTSTDG</sequence>
<feature type="region of interest" description="Disordered" evidence="1">
    <location>
        <begin position="178"/>
        <end position="267"/>
    </location>
</feature>
<evidence type="ECO:0000313" key="3">
    <source>
        <dbReference type="Proteomes" id="UP001163846"/>
    </source>
</evidence>
<feature type="compositionally biased region" description="Polar residues" evidence="1">
    <location>
        <begin position="220"/>
        <end position="237"/>
    </location>
</feature>
<proteinExistence type="predicted"/>
<accession>A0AA38NUI8</accession>
<feature type="compositionally biased region" description="Polar residues" evidence="1">
    <location>
        <begin position="191"/>
        <end position="207"/>
    </location>
</feature>
<name>A0AA38NUI8_9AGAR</name>
<feature type="compositionally biased region" description="Polar residues" evidence="1">
    <location>
        <begin position="84"/>
        <end position="99"/>
    </location>
</feature>
<feature type="non-terminal residue" evidence="2">
    <location>
        <position position="267"/>
    </location>
</feature>
<evidence type="ECO:0000256" key="1">
    <source>
        <dbReference type="SAM" id="MobiDB-lite"/>
    </source>
</evidence>
<evidence type="ECO:0000313" key="2">
    <source>
        <dbReference type="EMBL" id="KAJ3830842.1"/>
    </source>
</evidence>
<gene>
    <name evidence="2" type="ORF">F5878DRAFT_668272</name>
</gene>